<feature type="compositionally biased region" description="Polar residues" evidence="1">
    <location>
        <begin position="11"/>
        <end position="20"/>
    </location>
</feature>
<sequence length="138" mass="15306">MAHRLILGHDFNQSESDSHTQTIPAVWQAGGDRQGRPLARTRPQVSEDQGKLFVRRQRGPVRTSEGSGGLRGDGSGLARGGHRGRREGLGLTQVPRAVETQAWPSWFLNPWTQPHQRTGPHVNEVGPHVVSQGRRSWE</sequence>
<organism evidence="2 3">
    <name type="scientific">Rousettus aegyptiacus</name>
    <name type="common">Egyptian fruit bat</name>
    <name type="synonym">Pteropus aegyptiacus</name>
    <dbReference type="NCBI Taxonomy" id="9407"/>
    <lineage>
        <taxon>Eukaryota</taxon>
        <taxon>Metazoa</taxon>
        <taxon>Chordata</taxon>
        <taxon>Craniata</taxon>
        <taxon>Vertebrata</taxon>
        <taxon>Euteleostomi</taxon>
        <taxon>Mammalia</taxon>
        <taxon>Eutheria</taxon>
        <taxon>Laurasiatheria</taxon>
        <taxon>Chiroptera</taxon>
        <taxon>Yinpterochiroptera</taxon>
        <taxon>Pteropodoidea</taxon>
        <taxon>Pteropodidae</taxon>
        <taxon>Rousettinae</taxon>
        <taxon>Rousettus</taxon>
    </lineage>
</organism>
<keyword evidence="3" id="KW-1185">Reference proteome</keyword>
<dbReference type="Proteomes" id="UP000593571">
    <property type="component" value="Unassembled WGS sequence"/>
</dbReference>
<protein>
    <submittedName>
        <fullName evidence="2">Uncharacterized protein</fullName>
    </submittedName>
</protein>
<comment type="caution">
    <text evidence="2">The sequence shown here is derived from an EMBL/GenBank/DDBJ whole genome shotgun (WGS) entry which is preliminary data.</text>
</comment>
<feature type="region of interest" description="Disordered" evidence="1">
    <location>
        <begin position="28"/>
        <end position="94"/>
    </location>
</feature>
<accession>A0A7J8JHL3</accession>
<feature type="region of interest" description="Disordered" evidence="1">
    <location>
        <begin position="117"/>
        <end position="138"/>
    </location>
</feature>
<feature type="compositionally biased region" description="Gly residues" evidence="1">
    <location>
        <begin position="66"/>
        <end position="79"/>
    </location>
</feature>
<reference evidence="2 3" key="1">
    <citation type="journal article" date="2020" name="Nature">
        <title>Six reference-quality genomes reveal evolution of bat adaptations.</title>
        <authorList>
            <person name="Jebb D."/>
            <person name="Huang Z."/>
            <person name="Pippel M."/>
            <person name="Hughes G.M."/>
            <person name="Lavrichenko K."/>
            <person name="Devanna P."/>
            <person name="Winkler S."/>
            <person name="Jermiin L.S."/>
            <person name="Skirmuntt E.C."/>
            <person name="Katzourakis A."/>
            <person name="Burkitt-Gray L."/>
            <person name="Ray D.A."/>
            <person name="Sullivan K.A.M."/>
            <person name="Roscito J.G."/>
            <person name="Kirilenko B.M."/>
            <person name="Davalos L.M."/>
            <person name="Corthals A.P."/>
            <person name="Power M.L."/>
            <person name="Jones G."/>
            <person name="Ransome R.D."/>
            <person name="Dechmann D.K.N."/>
            <person name="Locatelli A.G."/>
            <person name="Puechmaille S.J."/>
            <person name="Fedrigo O."/>
            <person name="Jarvis E.D."/>
            <person name="Hiller M."/>
            <person name="Vernes S.C."/>
            <person name="Myers E.W."/>
            <person name="Teeling E.C."/>
        </authorList>
    </citation>
    <scope>NUCLEOTIDE SEQUENCE [LARGE SCALE GENOMIC DNA]</scope>
    <source>
        <strain evidence="2">MRouAeg1</strain>
        <tissue evidence="2">Muscle</tissue>
    </source>
</reference>
<name>A0A7J8JHL3_ROUAE</name>
<feature type="region of interest" description="Disordered" evidence="1">
    <location>
        <begin position="1"/>
        <end position="20"/>
    </location>
</feature>
<proteinExistence type="predicted"/>
<evidence type="ECO:0000313" key="3">
    <source>
        <dbReference type="Proteomes" id="UP000593571"/>
    </source>
</evidence>
<evidence type="ECO:0000256" key="1">
    <source>
        <dbReference type="SAM" id="MobiDB-lite"/>
    </source>
</evidence>
<dbReference type="AlphaFoldDB" id="A0A7J8JHL3"/>
<dbReference type="EMBL" id="JACASE010000002">
    <property type="protein sequence ID" value="KAF6496188.1"/>
    <property type="molecule type" value="Genomic_DNA"/>
</dbReference>
<evidence type="ECO:0000313" key="2">
    <source>
        <dbReference type="EMBL" id="KAF6496188.1"/>
    </source>
</evidence>
<gene>
    <name evidence="2" type="ORF">HJG63_010416</name>
</gene>